<keyword evidence="3" id="KW-0328">Glycosyltransferase</keyword>
<comment type="pathway">
    <text evidence="1 9">Cell wall biogenesis; peptidoglycan biosynthesis.</text>
</comment>
<dbReference type="GO" id="GO:0016757">
    <property type="term" value="F:glycosyltransferase activity"/>
    <property type="evidence" value="ECO:0007669"/>
    <property type="project" value="UniProtKB-KW"/>
</dbReference>
<evidence type="ECO:0000256" key="7">
    <source>
        <dbReference type="ARBA" id="ARBA00022984"/>
    </source>
</evidence>
<feature type="active site" description="Nucleophile" evidence="9">
    <location>
        <position position="208"/>
    </location>
</feature>
<protein>
    <recommendedName>
        <fullName evidence="12">L,D-TPase catalytic domain-containing protein</fullName>
    </recommendedName>
</protein>
<proteinExistence type="inferred from homology"/>
<comment type="caution">
    <text evidence="13">The sequence shown here is derived from an EMBL/GenBank/DDBJ whole genome shotgun (WGS) entry which is preliminary data.</text>
</comment>
<dbReference type="PANTHER" id="PTHR30582:SF24">
    <property type="entry name" value="L,D-TRANSPEPTIDASE ERFK_SRFK-RELATED"/>
    <property type="match status" value="1"/>
</dbReference>
<evidence type="ECO:0000313" key="14">
    <source>
        <dbReference type="Proteomes" id="UP000229278"/>
    </source>
</evidence>
<feature type="region of interest" description="Disordered" evidence="10">
    <location>
        <begin position="479"/>
        <end position="571"/>
    </location>
</feature>
<name>A0A2G6PGN0_9GAMM</name>
<evidence type="ECO:0000313" key="13">
    <source>
        <dbReference type="EMBL" id="PIE83721.1"/>
    </source>
</evidence>
<dbReference type="CDD" id="cd00118">
    <property type="entry name" value="LysM"/>
    <property type="match status" value="1"/>
</dbReference>
<dbReference type="InterPro" id="IPR005490">
    <property type="entry name" value="LD_TPept_cat_dom"/>
</dbReference>
<feature type="compositionally biased region" description="Polar residues" evidence="10">
    <location>
        <begin position="430"/>
        <end position="440"/>
    </location>
</feature>
<keyword evidence="4" id="KW-0808">Transferase</keyword>
<feature type="domain" description="L,D-TPase catalytic" evidence="12">
    <location>
        <begin position="97"/>
        <end position="232"/>
    </location>
</feature>
<dbReference type="PROSITE" id="PS52029">
    <property type="entry name" value="LD_TPASE"/>
    <property type="match status" value="1"/>
</dbReference>
<dbReference type="InterPro" id="IPR018392">
    <property type="entry name" value="LysM"/>
</dbReference>
<dbReference type="Pfam" id="PF03734">
    <property type="entry name" value="YkuD"/>
    <property type="match status" value="1"/>
</dbReference>
<reference evidence="13 14" key="1">
    <citation type="submission" date="2017-10" db="EMBL/GenBank/DDBJ databases">
        <title>Novel microbial diversity and functional potential in the marine mammal oral microbiome.</title>
        <authorList>
            <person name="Dudek N.K."/>
            <person name="Sun C.L."/>
            <person name="Burstein D."/>
            <person name="Kantor R.S."/>
            <person name="Aliaga Goltsman D.S."/>
            <person name="Bik E.M."/>
            <person name="Thomas B.C."/>
            <person name="Banfield J.F."/>
            <person name="Relman D.A."/>
        </authorList>
    </citation>
    <scope>NUCLEOTIDE SEQUENCE [LARGE SCALE GENOMIC DNA]</scope>
    <source>
        <strain evidence="13">DOLJORAL78_50_517</strain>
    </source>
</reference>
<evidence type="ECO:0000256" key="8">
    <source>
        <dbReference type="ARBA" id="ARBA00023316"/>
    </source>
</evidence>
<evidence type="ECO:0000256" key="9">
    <source>
        <dbReference type="PROSITE-ProRule" id="PRU01373"/>
    </source>
</evidence>
<sequence length="571" mass="61485">MPSSLLKTLCWSLLGCFIASTSQAAVYPLPPPNEDVIGQMQVVHAHKSDTLLDIARRYDLGYEDIIHANPEVDRWLPGHNTPIVLPTRYILPDTPREGAVLNISEMRLYYYPKNGSQVYTYPVSIGRMDWKTPQGKTSIIAKTVDPVWRPPASIKAEHAADGDPLPDVVPAGPNNPLGRYAMRLGVPGYLIHSTNKPYGIGMRVTHGCVRMYPENIKQLFGMIPVGTPVRIIDQPVKVGWLNGDLFIESHEPLEENNLPIKVTLEQAQRVVSTKVGADLSGISQAALESAVEKVNGIPVAISGRSFENPRSNTASFAQERPASTYQSPSQVPAGTPVARGQAGRVQTPVYPAYPPDSVTALPEDRGVARPGMVNPQAPVYPPYPVPRPLVTAPGAAAPATYQNLARPRAATNARASASTTYRNFAGPRASSAQPQVSPSRRSIPVYRPETAPVAPVATVRPQNAPSAYPPAGYRRPVAPEAAARSQLASPRPAYRPLTAPVYKPQRAYPPAPLYRPPDMANQSAFGAGNLPPPPAGYPPVYRTTTAAPYPRSYTGDNSAPPLDAPLPSDPN</sequence>
<feature type="chain" id="PRO_5013922858" description="L,D-TPase catalytic domain-containing protein" evidence="11">
    <location>
        <begin position="25"/>
        <end position="571"/>
    </location>
</feature>
<evidence type="ECO:0000256" key="10">
    <source>
        <dbReference type="SAM" id="MobiDB-lite"/>
    </source>
</evidence>
<keyword evidence="8 9" id="KW-0961">Cell wall biogenesis/degradation</keyword>
<feature type="compositionally biased region" description="Polar residues" evidence="10">
    <location>
        <begin position="309"/>
        <end position="332"/>
    </location>
</feature>
<dbReference type="PANTHER" id="PTHR30582">
    <property type="entry name" value="L,D-TRANSPEPTIDASE"/>
    <property type="match status" value="1"/>
</dbReference>
<feature type="compositionally biased region" description="Low complexity" evidence="10">
    <location>
        <begin position="407"/>
        <end position="420"/>
    </location>
</feature>
<dbReference type="GO" id="GO:0071972">
    <property type="term" value="F:peptidoglycan L,D-transpeptidase activity"/>
    <property type="evidence" value="ECO:0007669"/>
    <property type="project" value="TreeGrafter"/>
</dbReference>
<evidence type="ECO:0000259" key="12">
    <source>
        <dbReference type="PROSITE" id="PS52029"/>
    </source>
</evidence>
<feature type="compositionally biased region" description="Pro residues" evidence="10">
    <location>
        <begin position="562"/>
        <end position="571"/>
    </location>
</feature>
<evidence type="ECO:0000256" key="11">
    <source>
        <dbReference type="SAM" id="SignalP"/>
    </source>
</evidence>
<feature type="signal peptide" evidence="11">
    <location>
        <begin position="1"/>
        <end position="24"/>
    </location>
</feature>
<dbReference type="EMBL" id="PDTV01000002">
    <property type="protein sequence ID" value="PIE83721.1"/>
    <property type="molecule type" value="Genomic_DNA"/>
</dbReference>
<dbReference type="InterPro" id="IPR038063">
    <property type="entry name" value="Transpep_catalytic_dom"/>
</dbReference>
<dbReference type="GO" id="GO:0005576">
    <property type="term" value="C:extracellular region"/>
    <property type="evidence" value="ECO:0007669"/>
    <property type="project" value="TreeGrafter"/>
</dbReference>
<accession>A0A2G6PGN0</accession>
<evidence type="ECO:0000256" key="2">
    <source>
        <dbReference type="ARBA" id="ARBA00005992"/>
    </source>
</evidence>
<keyword evidence="5" id="KW-0378">Hydrolase</keyword>
<dbReference type="GO" id="GO:0018104">
    <property type="term" value="P:peptidoglycan-protein cross-linking"/>
    <property type="evidence" value="ECO:0007669"/>
    <property type="project" value="TreeGrafter"/>
</dbReference>
<dbReference type="Gene3D" id="2.40.440.10">
    <property type="entry name" value="L,D-transpeptidase catalytic domain-like"/>
    <property type="match status" value="1"/>
</dbReference>
<dbReference type="GO" id="GO:0008360">
    <property type="term" value="P:regulation of cell shape"/>
    <property type="evidence" value="ECO:0007669"/>
    <property type="project" value="UniProtKB-UniRule"/>
</dbReference>
<dbReference type="UniPathway" id="UPA00219"/>
<keyword evidence="11" id="KW-0732">Signal</keyword>
<dbReference type="SUPFAM" id="SSF141523">
    <property type="entry name" value="L,D-transpeptidase catalytic domain-like"/>
    <property type="match status" value="1"/>
</dbReference>
<evidence type="ECO:0000256" key="4">
    <source>
        <dbReference type="ARBA" id="ARBA00022679"/>
    </source>
</evidence>
<feature type="region of interest" description="Disordered" evidence="10">
    <location>
        <begin position="407"/>
        <end position="447"/>
    </location>
</feature>
<feature type="active site" description="Proton donor/acceptor" evidence="9">
    <location>
        <position position="192"/>
    </location>
</feature>
<keyword evidence="6 9" id="KW-0133">Cell shape</keyword>
<dbReference type="CDD" id="cd16913">
    <property type="entry name" value="YkuD_like"/>
    <property type="match status" value="1"/>
</dbReference>
<feature type="region of interest" description="Disordered" evidence="10">
    <location>
        <begin position="309"/>
        <end position="355"/>
    </location>
</feature>
<comment type="similarity">
    <text evidence="2">Belongs to the YkuD family.</text>
</comment>
<evidence type="ECO:0000256" key="6">
    <source>
        <dbReference type="ARBA" id="ARBA00022960"/>
    </source>
</evidence>
<evidence type="ECO:0000256" key="3">
    <source>
        <dbReference type="ARBA" id="ARBA00022676"/>
    </source>
</evidence>
<evidence type="ECO:0000256" key="1">
    <source>
        <dbReference type="ARBA" id="ARBA00004752"/>
    </source>
</evidence>
<dbReference type="Proteomes" id="UP000229278">
    <property type="component" value="Unassembled WGS sequence"/>
</dbReference>
<dbReference type="InterPro" id="IPR050979">
    <property type="entry name" value="LD-transpeptidase"/>
</dbReference>
<dbReference type="GO" id="GO:0071555">
    <property type="term" value="P:cell wall organization"/>
    <property type="evidence" value="ECO:0007669"/>
    <property type="project" value="UniProtKB-UniRule"/>
</dbReference>
<dbReference type="AlphaFoldDB" id="A0A2G6PGN0"/>
<evidence type="ECO:0000256" key="5">
    <source>
        <dbReference type="ARBA" id="ARBA00022801"/>
    </source>
</evidence>
<keyword evidence="7 9" id="KW-0573">Peptidoglycan synthesis</keyword>
<gene>
    <name evidence="13" type="ORF">CSA09_00330</name>
</gene>
<organism evidence="13 14">
    <name type="scientific">Candidatus Contendibacter odensensis</name>
    <dbReference type="NCBI Taxonomy" id="1400860"/>
    <lineage>
        <taxon>Bacteria</taxon>
        <taxon>Pseudomonadati</taxon>
        <taxon>Pseudomonadota</taxon>
        <taxon>Gammaproteobacteria</taxon>
        <taxon>Candidatus Competibacteraceae</taxon>
        <taxon>Candidatus Contendibacter</taxon>
    </lineage>
</organism>